<feature type="region of interest" description="Disordered" evidence="1">
    <location>
        <begin position="391"/>
        <end position="525"/>
    </location>
</feature>
<protein>
    <recommendedName>
        <fullName evidence="2">GAF domain-containing protein</fullName>
    </recommendedName>
</protein>
<feature type="compositionally biased region" description="Low complexity" evidence="1">
    <location>
        <begin position="203"/>
        <end position="232"/>
    </location>
</feature>
<dbReference type="InterPro" id="IPR003018">
    <property type="entry name" value="GAF"/>
</dbReference>
<dbReference type="EMBL" id="SOZI01000008">
    <property type="protein sequence ID" value="TNY23803.1"/>
    <property type="molecule type" value="Genomic_DNA"/>
</dbReference>
<feature type="region of interest" description="Disordered" evidence="1">
    <location>
        <begin position="111"/>
        <end position="133"/>
    </location>
</feature>
<gene>
    <name evidence="3" type="ORF">DMC30DRAFT_346944</name>
</gene>
<dbReference type="Proteomes" id="UP000311382">
    <property type="component" value="Unassembled WGS sequence"/>
</dbReference>
<feature type="compositionally biased region" description="Polar residues" evidence="1">
    <location>
        <begin position="499"/>
        <end position="508"/>
    </location>
</feature>
<dbReference type="PANTHER" id="PTHR43102:SF2">
    <property type="entry name" value="GAF DOMAIN-CONTAINING PROTEIN"/>
    <property type="match status" value="1"/>
</dbReference>
<keyword evidence="4" id="KW-1185">Reference proteome</keyword>
<feature type="domain" description="GAF" evidence="2">
    <location>
        <begin position="251"/>
        <end position="388"/>
    </location>
</feature>
<dbReference type="PANTHER" id="PTHR43102">
    <property type="entry name" value="SLR1143 PROTEIN"/>
    <property type="match status" value="1"/>
</dbReference>
<organism evidence="3 4">
    <name type="scientific">Rhodotorula diobovata</name>
    <dbReference type="NCBI Taxonomy" id="5288"/>
    <lineage>
        <taxon>Eukaryota</taxon>
        <taxon>Fungi</taxon>
        <taxon>Dikarya</taxon>
        <taxon>Basidiomycota</taxon>
        <taxon>Pucciniomycotina</taxon>
        <taxon>Microbotryomycetes</taxon>
        <taxon>Sporidiobolales</taxon>
        <taxon>Sporidiobolaceae</taxon>
        <taxon>Rhodotorula</taxon>
    </lineage>
</organism>
<dbReference type="AlphaFoldDB" id="A0A5C5G3T0"/>
<feature type="compositionally biased region" description="Polar residues" evidence="1">
    <location>
        <begin position="187"/>
        <end position="202"/>
    </location>
</feature>
<feature type="region of interest" description="Disordered" evidence="1">
    <location>
        <begin position="1"/>
        <end position="49"/>
    </location>
</feature>
<feature type="compositionally biased region" description="Polar residues" evidence="1">
    <location>
        <begin position="32"/>
        <end position="46"/>
    </location>
</feature>
<feature type="compositionally biased region" description="Basic residues" evidence="1">
    <location>
        <begin position="482"/>
        <end position="491"/>
    </location>
</feature>
<dbReference type="SUPFAM" id="SSF55781">
    <property type="entry name" value="GAF domain-like"/>
    <property type="match status" value="1"/>
</dbReference>
<feature type="compositionally biased region" description="Low complexity" evidence="1">
    <location>
        <begin position="430"/>
        <end position="441"/>
    </location>
</feature>
<name>A0A5C5G3T0_9BASI</name>
<dbReference type="InterPro" id="IPR029016">
    <property type="entry name" value="GAF-like_dom_sf"/>
</dbReference>
<evidence type="ECO:0000313" key="4">
    <source>
        <dbReference type="Proteomes" id="UP000311382"/>
    </source>
</evidence>
<reference evidence="3 4" key="1">
    <citation type="submission" date="2019-03" db="EMBL/GenBank/DDBJ databases">
        <title>Rhodosporidium diobovatum UCD-FST 08-225 genome sequencing, assembly, and annotation.</title>
        <authorList>
            <person name="Fakankun I.U."/>
            <person name="Fristensky B."/>
            <person name="Levin D.B."/>
        </authorList>
    </citation>
    <scope>NUCLEOTIDE SEQUENCE [LARGE SCALE GENOMIC DNA]</scope>
    <source>
        <strain evidence="3 4">UCD-FST 08-225</strain>
    </source>
</reference>
<feature type="region of interest" description="Disordered" evidence="1">
    <location>
        <begin position="187"/>
        <end position="244"/>
    </location>
</feature>
<feature type="compositionally biased region" description="Low complexity" evidence="1">
    <location>
        <begin position="462"/>
        <end position="478"/>
    </location>
</feature>
<evidence type="ECO:0000256" key="1">
    <source>
        <dbReference type="SAM" id="MobiDB-lite"/>
    </source>
</evidence>
<evidence type="ECO:0000259" key="2">
    <source>
        <dbReference type="Pfam" id="PF01590"/>
    </source>
</evidence>
<accession>A0A5C5G3T0</accession>
<dbReference type="OrthoDB" id="21225at2759"/>
<feature type="compositionally biased region" description="Basic residues" evidence="1">
    <location>
        <begin position="1"/>
        <end position="10"/>
    </location>
</feature>
<sequence length="686" mass="73014">MNQSPRPRRPKTADSSAPSSKDSFKRAFASVFSPNAGRTDSRSPSAPFQLVSAPAVSPMDQATRRLRAMEIARETGRKAVAYVRRKLNSKTPQDQLPKTWPEYEVLYANGDVDVSDPPLPPQREAPEGDEPTPFQRRLWAAPMAPDEPIRQDVVDRLDLFGHRQAAAMASQTTLDITASSAVPRSVAMSPTESQASASSYLTTPSYASSSRRDSSSAVSTASTTTAATTANPASPPPLDQDAVDSLENSPVFRSIISKAREIFDVPIALVTVLDGDKQLFLASGGIEGLGMTQMPRTSSFCQHSILGGGMVVLDAAEDWRFANNMVTTDLGGRFYAGTPVNCHAPGETDSAAMPVGSLCVLDTKARNDFSDAHRRVLRDLGQQCANAIEAWSNERRTQKSRQVRGSIPSESAPQLPRPAPRTTPHLEPASSSTTDLTSSHTVGRALSVDVPATAVYPRRRGSATSPPTSALPATPPASIRHGPARGQHHARTNSDAESVRTTASSSMHAGSDSLAPRRPSALSLGVTTEDPISTLPRDVQKMFDAAVRMLARSLELELVYLAALDLAALAVAPDGGKLRVLASHGLPSPPPSFDPALHVKALRAPEGGLIYKSARFNPAATASYASGILIPVLEVRRTGFVLCSYSRSPTRQFVQRDLALLVKMAESLEGSCINAAKSLSSAAAFA</sequence>
<dbReference type="Gene3D" id="3.30.450.40">
    <property type="match status" value="1"/>
</dbReference>
<proteinExistence type="predicted"/>
<dbReference type="STRING" id="5288.A0A5C5G3T0"/>
<comment type="caution">
    <text evidence="3">The sequence shown here is derived from an EMBL/GenBank/DDBJ whole genome shotgun (WGS) entry which is preliminary data.</text>
</comment>
<evidence type="ECO:0000313" key="3">
    <source>
        <dbReference type="EMBL" id="TNY23803.1"/>
    </source>
</evidence>
<dbReference type="Pfam" id="PF01590">
    <property type="entry name" value="GAF"/>
    <property type="match status" value="1"/>
</dbReference>